<comment type="caution">
    <text evidence="2">The sequence shown here is derived from an EMBL/GenBank/DDBJ whole genome shotgun (WGS) entry which is preliminary data.</text>
</comment>
<dbReference type="Pfam" id="PF02538">
    <property type="entry name" value="Hydantoinase_B"/>
    <property type="match status" value="1"/>
</dbReference>
<dbReference type="EMBL" id="WMBA01000048">
    <property type="protein sequence ID" value="MTD57431.1"/>
    <property type="molecule type" value="Genomic_DNA"/>
</dbReference>
<dbReference type="Proteomes" id="UP000440096">
    <property type="component" value="Unassembled WGS sequence"/>
</dbReference>
<dbReference type="GO" id="GO:0005829">
    <property type="term" value="C:cytosol"/>
    <property type="evidence" value="ECO:0007669"/>
    <property type="project" value="TreeGrafter"/>
</dbReference>
<dbReference type="AlphaFoldDB" id="A0A6N7Z7T5"/>
<dbReference type="InterPro" id="IPR045079">
    <property type="entry name" value="Oxoprolinase-like"/>
</dbReference>
<sequence length="563" mass="60143">MEVSQRRPTRAQDVPDGELVPDELDIELFRHACSSILDEIELNLTRTAYSPLIYDYKDYVVGLLDNSFALLSQSELSLPAFVADLGPVVADAVGVVRAENLAPGDVLVSNYAAAQGHHLNNVVMIAPIFQEDRVIAYVAIRGHWADVGGLEPGSMSWNARDIHQEGTQYRGLRIMRAGEIVHENVATCLANTRFEEYVRGDLMAQLGGCQLGLSRWQERITSRWTCEEVEAFTSAQMGQSATLARSRVAALPDGAFTATCRTDDAGVPGTDPLQFTVRVEIDGDRMIIDLTAVPDQVEAPINSNAAVGDARVAYKSVIAPDHPTDEGLFAPLEVRTRPGSILTASKGAAMGHWNSTMPTVVDLVLQAFGTCSSDLAPAGHHASIGGFIFSGRRPDGSWWQSVDTAGGGWGASSRADGFSPLRTLSHGDNRSISVEVLEGSFPLTVEHVRYRPDTGGRGRYRGGCGVERLITTNEDAYLTTSVERTLDPPWGVAGGEPGVPGGVDVCVPGADTWVAYNKASSVALPAGSRVRIRSAGGGGWGPPADRDPAAHAADLRDGFVTKL</sequence>
<proteinExistence type="predicted"/>
<reference evidence="2 3" key="1">
    <citation type="submission" date="2019-11" db="EMBL/GenBank/DDBJ databases">
        <title>Draft genome of Amycolatopsis RM579.</title>
        <authorList>
            <person name="Duangmal K."/>
            <person name="Mingma R."/>
        </authorList>
    </citation>
    <scope>NUCLEOTIDE SEQUENCE [LARGE SCALE GENOMIC DNA]</scope>
    <source>
        <strain evidence="2 3">RM579</strain>
    </source>
</reference>
<evidence type="ECO:0000313" key="3">
    <source>
        <dbReference type="Proteomes" id="UP000440096"/>
    </source>
</evidence>
<dbReference type="PANTHER" id="PTHR11365:SF23">
    <property type="entry name" value="HYPOTHETICAL 5-OXOPROLINASE (EUROFUNG)-RELATED"/>
    <property type="match status" value="1"/>
</dbReference>
<organism evidence="2 3">
    <name type="scientific">Amycolatopsis pithecellobii</name>
    <dbReference type="NCBI Taxonomy" id="664692"/>
    <lineage>
        <taxon>Bacteria</taxon>
        <taxon>Bacillati</taxon>
        <taxon>Actinomycetota</taxon>
        <taxon>Actinomycetes</taxon>
        <taxon>Pseudonocardiales</taxon>
        <taxon>Pseudonocardiaceae</taxon>
        <taxon>Amycolatopsis</taxon>
    </lineage>
</organism>
<dbReference type="InterPro" id="IPR003692">
    <property type="entry name" value="Hydantoinase_B"/>
</dbReference>
<evidence type="ECO:0000313" key="2">
    <source>
        <dbReference type="EMBL" id="MTD57431.1"/>
    </source>
</evidence>
<gene>
    <name evidence="2" type="ORF">GKO32_26175</name>
</gene>
<feature type="domain" description="Hydantoinase B/oxoprolinase" evidence="1">
    <location>
        <begin position="22"/>
        <end position="543"/>
    </location>
</feature>
<name>A0A6N7Z7T5_9PSEU</name>
<dbReference type="GO" id="GO:0017168">
    <property type="term" value="F:5-oxoprolinase (ATP-hydrolyzing) activity"/>
    <property type="evidence" value="ECO:0007669"/>
    <property type="project" value="TreeGrafter"/>
</dbReference>
<protein>
    <recommendedName>
        <fullName evidence="1">Hydantoinase B/oxoprolinase domain-containing protein</fullName>
    </recommendedName>
</protein>
<keyword evidence="3" id="KW-1185">Reference proteome</keyword>
<evidence type="ECO:0000259" key="1">
    <source>
        <dbReference type="Pfam" id="PF02538"/>
    </source>
</evidence>
<dbReference type="PANTHER" id="PTHR11365">
    <property type="entry name" value="5-OXOPROLINASE RELATED"/>
    <property type="match status" value="1"/>
</dbReference>
<accession>A0A6N7Z7T5</accession>
<dbReference type="GO" id="GO:0006749">
    <property type="term" value="P:glutathione metabolic process"/>
    <property type="evidence" value="ECO:0007669"/>
    <property type="project" value="TreeGrafter"/>
</dbReference>